<feature type="transmembrane region" description="Helical" evidence="1">
    <location>
        <begin position="32"/>
        <end position="53"/>
    </location>
</feature>
<organism evidence="3 4">
    <name type="scientific">Parnassius mnemosyne</name>
    <name type="common">clouded apollo</name>
    <dbReference type="NCBI Taxonomy" id="213953"/>
    <lineage>
        <taxon>Eukaryota</taxon>
        <taxon>Metazoa</taxon>
        <taxon>Ecdysozoa</taxon>
        <taxon>Arthropoda</taxon>
        <taxon>Hexapoda</taxon>
        <taxon>Insecta</taxon>
        <taxon>Pterygota</taxon>
        <taxon>Neoptera</taxon>
        <taxon>Endopterygota</taxon>
        <taxon>Lepidoptera</taxon>
        <taxon>Glossata</taxon>
        <taxon>Ditrysia</taxon>
        <taxon>Papilionoidea</taxon>
        <taxon>Papilionidae</taxon>
        <taxon>Parnassiinae</taxon>
        <taxon>Parnassini</taxon>
        <taxon>Parnassius</taxon>
        <taxon>Driopa</taxon>
    </lineage>
</organism>
<evidence type="ECO:0000313" key="4">
    <source>
        <dbReference type="Proteomes" id="UP001314205"/>
    </source>
</evidence>
<feature type="transmembrane region" description="Helical" evidence="1">
    <location>
        <begin position="263"/>
        <end position="289"/>
    </location>
</feature>
<dbReference type="Proteomes" id="UP001314205">
    <property type="component" value="Unassembled WGS sequence"/>
</dbReference>
<feature type="transmembrane region" description="Helical" evidence="1">
    <location>
        <begin position="1245"/>
        <end position="1266"/>
    </location>
</feature>
<evidence type="ECO:0000313" key="3">
    <source>
        <dbReference type="EMBL" id="CAK1601646.1"/>
    </source>
</evidence>
<dbReference type="GO" id="GO:0016020">
    <property type="term" value="C:membrane"/>
    <property type="evidence" value="ECO:0007669"/>
    <property type="project" value="InterPro"/>
</dbReference>
<dbReference type="GO" id="GO:0005319">
    <property type="term" value="F:lipid transporter activity"/>
    <property type="evidence" value="ECO:0007669"/>
    <property type="project" value="TreeGrafter"/>
</dbReference>
<evidence type="ECO:0000259" key="2">
    <source>
        <dbReference type="PROSITE" id="PS50893"/>
    </source>
</evidence>
<dbReference type="PANTHER" id="PTHR19229">
    <property type="entry name" value="ATP-BINDING CASSETTE TRANSPORTER SUBFAMILY A ABCA"/>
    <property type="match status" value="1"/>
</dbReference>
<accession>A0AAV1M1M9</accession>
<dbReference type="InterPro" id="IPR026082">
    <property type="entry name" value="ABCA"/>
</dbReference>
<dbReference type="GO" id="GO:0005524">
    <property type="term" value="F:ATP binding"/>
    <property type="evidence" value="ECO:0007669"/>
    <property type="project" value="InterPro"/>
</dbReference>
<feature type="transmembrane region" description="Helical" evidence="1">
    <location>
        <begin position="1149"/>
        <end position="1168"/>
    </location>
</feature>
<feature type="transmembrane region" description="Helical" evidence="1">
    <location>
        <begin position="1116"/>
        <end position="1137"/>
    </location>
</feature>
<dbReference type="InterPro" id="IPR003439">
    <property type="entry name" value="ABC_transporter-like_ATP-bd"/>
</dbReference>
<proteinExistence type="predicted"/>
<dbReference type="Pfam" id="PF00005">
    <property type="entry name" value="ABC_tran"/>
    <property type="match status" value="1"/>
</dbReference>
<dbReference type="PROSITE" id="PS50893">
    <property type="entry name" value="ABC_TRANSPORTER_2"/>
    <property type="match status" value="2"/>
</dbReference>
<sequence>MTEEHKKRTYSRFRRHVKILIWKSYLQRQRRWQILVFETLFAGLCFILAVFIAKPVFLTPIRAEPEPPLTGRDLLGSLHHRSIVGYAPKSFPFDKIMNRAADLLNIELLAGDSEDDLNNILYSRSRGTLSNNSVIWIVWKEKKANTWQFSIRSTERARLAIKSDNGSPSPHLRAGFLGVQMAVSQAILEHVSTTPPNFNISLVSMPVSPLMQQKTVKQSLAGILLCFTLALLPPVLEIEALVVNESVTLFKRALRVRNVSYTSIYVGWIMYAYFTALPICLLAGITLILIFRWIHLLFALITILAYKTVVIMLALIMAMYHNKAWVACAWTMLFTLMQTFLSELMVHHRFDIENRALTFALQIVLPPLGLVHAFNEFALLQTGQAADNNNSLIYPLLSWLLMIAFYFAILMLLQRTIGNERAIGGQKSWKSILFKKGEDVNKLHRIESHTAADKDKLQEVDELVAKAVSFRNVSKSIMGTLVLSDVTFDIYRGEFTMIFANRIHRKMIITIEDLLSGLTFADKGSINVLGQVLKPGNNCMDQPYMAGYCHRSEFLIRDLSVEEHLIFFLEICIWNESSSYVTEYSQIRMKRLLQDCDLKAVKDQFVENLDVYYQAQLCWAIAILLEPRIIIVNSLTSTPTYEAVIKDKIMRYKKYITIVKFCFASIKLEYADRVFLFNNKVLVFGGTPAYLFFKFGREYRVRLTFQSGSLDNEAIPEILQKAHVAGAKVRAHLGSLLILRLPTTPTAKVAALIRNLAENSNAYGITSMNISIPDSEEVCHRAIHESNLGTPLFQSSADTRDISNNALKQIGEQPIWKKHTTACSVGVQLKVIGWKYYTFYTYHKLFLSMTILSAVTAGVTIGISLSTLLTYLEKDHSSMKTLHGELLTVEALKQNTTMVLHLDNSSFATSVAKSYVLSETNSTISDIEKIVYTALAKSESLTEYLITRAIDSPQHYVWEFAYGIDIKSHKNGSHNVRVLYSPLHYDYAAAARSLARAYMALIRHYTNELDATIQVTDNPLALDLTSLLIFAGQPPLLAQFLLILTILHITLLPSKEHGLIRHMQCHSANFSPMCYWFTLFVYDSAMYFLLVVLMTSLLVATIYIITPSAHFHVEDFAILALLLTVYGIGCIPQAYLFSLGPQAQLNSMIFIIVNIIFGETSIIAKILYGNALNYALHFVSFSPQFNMAYAYVKIKKIFLYNTECSVLKTKNLCSAEALHKCCEKCGVLQECFTRQSYLLNKETGIIMELAAILSTSVIFVTLLMLWEYKLIQRGWMYAVNKIYPIKYAREPDSLGVQKEKANVMDKYKYLHSSQNLKMDNFGEYLLAIDVTKEDVGIGTIRNVYLGLGKSEVQALSGLKNHGRRKLCEVLAGYKLPTSGQLWAMSTWEVRRHPHKYACQIGLCSDRTPLPPWMTIFDALELIAILRGVPNKYVKTEVMNYIDALELHDKADTVIDCLQQTDLTKVHFAAAVVGAPPILVLDEFTAYQKYSVRRAMYYILHHLRKRGHAVFISSCSVESHLPVTNRLAMLVNGLIYDIDSVDNLVARYSHKGFTVVLHLKDEVDVKNMLSSYFLTFVINDVSEVLVNVQLLDFDLNWSTLFDKMEKLVAENQTVYSYIVSAIPINYVYNWILANESGRQPVKEKTPFSFFKRISSRPPKIKPNQAAINGLIPFEEKYNLTKLKELPWSVIFQR</sequence>
<dbReference type="Gene3D" id="3.40.50.300">
    <property type="entry name" value="P-loop containing nucleotide triphosphate hydrolases"/>
    <property type="match status" value="2"/>
</dbReference>
<feature type="transmembrane region" description="Helical" evidence="1">
    <location>
        <begin position="324"/>
        <end position="344"/>
    </location>
</feature>
<dbReference type="SUPFAM" id="SSF52540">
    <property type="entry name" value="P-loop containing nucleoside triphosphate hydrolases"/>
    <property type="match status" value="2"/>
</dbReference>
<feature type="domain" description="ABC transporter" evidence="2">
    <location>
        <begin position="468"/>
        <end position="704"/>
    </location>
</feature>
<dbReference type="GO" id="GO:0140359">
    <property type="term" value="F:ABC-type transporter activity"/>
    <property type="evidence" value="ECO:0007669"/>
    <property type="project" value="InterPro"/>
</dbReference>
<comment type="caution">
    <text evidence="3">The sequence shown here is derived from an EMBL/GenBank/DDBJ whole genome shotgun (WGS) entry which is preliminary data.</text>
</comment>
<dbReference type="InterPro" id="IPR027417">
    <property type="entry name" value="P-loop_NTPase"/>
</dbReference>
<gene>
    <name evidence="3" type="ORF">PARMNEM_LOCUS20250</name>
</gene>
<feature type="transmembrane region" description="Helical" evidence="1">
    <location>
        <begin position="1036"/>
        <end position="1053"/>
    </location>
</feature>
<keyword evidence="1" id="KW-0812">Transmembrane</keyword>
<keyword evidence="1" id="KW-1133">Transmembrane helix</keyword>
<dbReference type="EMBL" id="CAVLGL010000137">
    <property type="protein sequence ID" value="CAK1601646.1"/>
    <property type="molecule type" value="Genomic_DNA"/>
</dbReference>
<protein>
    <recommendedName>
        <fullName evidence="2">ABC transporter domain-containing protein</fullName>
    </recommendedName>
</protein>
<feature type="transmembrane region" description="Helical" evidence="1">
    <location>
        <begin position="356"/>
        <end position="380"/>
    </location>
</feature>
<evidence type="ECO:0000256" key="1">
    <source>
        <dbReference type="SAM" id="Phobius"/>
    </source>
</evidence>
<dbReference type="PANTHER" id="PTHR19229:SF250">
    <property type="entry name" value="ABC TRANSPORTER DOMAIN-CONTAINING PROTEIN-RELATED"/>
    <property type="match status" value="1"/>
</dbReference>
<feature type="transmembrane region" description="Helical" evidence="1">
    <location>
        <begin position="296"/>
        <end position="318"/>
    </location>
</feature>
<feature type="transmembrane region" description="Helical" evidence="1">
    <location>
        <begin position="220"/>
        <end position="243"/>
    </location>
</feature>
<feature type="domain" description="ABC transporter" evidence="2">
    <location>
        <begin position="1325"/>
        <end position="1556"/>
    </location>
</feature>
<name>A0AAV1M1M9_9NEOP</name>
<feature type="transmembrane region" description="Helical" evidence="1">
    <location>
        <begin position="1074"/>
        <end position="1104"/>
    </location>
</feature>
<dbReference type="GO" id="GO:0016887">
    <property type="term" value="F:ATP hydrolysis activity"/>
    <property type="evidence" value="ECO:0007669"/>
    <property type="project" value="InterPro"/>
</dbReference>
<keyword evidence="1" id="KW-0472">Membrane</keyword>
<feature type="transmembrane region" description="Helical" evidence="1">
    <location>
        <begin position="392"/>
        <end position="413"/>
    </location>
</feature>
<reference evidence="3 4" key="1">
    <citation type="submission" date="2023-11" db="EMBL/GenBank/DDBJ databases">
        <authorList>
            <person name="Hedman E."/>
            <person name="Englund M."/>
            <person name="Stromberg M."/>
            <person name="Nyberg Akerstrom W."/>
            <person name="Nylinder S."/>
            <person name="Jareborg N."/>
            <person name="Kallberg Y."/>
            <person name="Kronander E."/>
        </authorList>
    </citation>
    <scope>NUCLEOTIDE SEQUENCE [LARGE SCALE GENOMIC DNA]</scope>
</reference>
<feature type="transmembrane region" description="Helical" evidence="1">
    <location>
        <begin position="845"/>
        <end position="872"/>
    </location>
</feature>
<keyword evidence="4" id="KW-1185">Reference proteome</keyword>